<reference evidence="3 4" key="1">
    <citation type="journal article" date="2012" name="Genome Biol.">
        <title>Genome and low-iron response of an oceanic diatom adapted to chronic iron limitation.</title>
        <authorList>
            <person name="Lommer M."/>
            <person name="Specht M."/>
            <person name="Roy A.S."/>
            <person name="Kraemer L."/>
            <person name="Andreson R."/>
            <person name="Gutowska M.A."/>
            <person name="Wolf J."/>
            <person name="Bergner S.V."/>
            <person name="Schilhabel M.B."/>
            <person name="Klostermeier U.C."/>
            <person name="Beiko R.G."/>
            <person name="Rosenstiel P."/>
            <person name="Hippler M."/>
            <person name="Laroche J."/>
        </authorList>
    </citation>
    <scope>NUCLEOTIDE SEQUENCE [LARGE SCALE GENOMIC DNA]</scope>
    <source>
        <strain evidence="3 4">CCMP1005</strain>
    </source>
</reference>
<dbReference type="GO" id="GO:0006352">
    <property type="term" value="P:DNA-templated transcription initiation"/>
    <property type="evidence" value="ECO:0007669"/>
    <property type="project" value="InterPro"/>
</dbReference>
<dbReference type="InterPro" id="IPR036388">
    <property type="entry name" value="WH-like_DNA-bd_sf"/>
</dbReference>
<dbReference type="OMA" id="REHAFRF"/>
<evidence type="ECO:0000256" key="1">
    <source>
        <dbReference type="ARBA" id="ARBA00007788"/>
    </source>
</evidence>
<name>K0S3C8_THAOC</name>
<keyword evidence="4" id="KW-1185">Reference proteome</keyword>
<evidence type="ECO:0000313" key="3">
    <source>
        <dbReference type="EMBL" id="EJK53412.1"/>
    </source>
</evidence>
<dbReference type="PANTHER" id="PTHR30603:SF47">
    <property type="entry name" value="RNA POLYMERASE SIGMA FACTOR SIGD, CHLOROPLASTIC"/>
    <property type="match status" value="1"/>
</dbReference>
<dbReference type="AlphaFoldDB" id="K0S3C8"/>
<dbReference type="Proteomes" id="UP000266841">
    <property type="component" value="Unassembled WGS sequence"/>
</dbReference>
<organism evidence="3 4">
    <name type="scientific">Thalassiosira oceanica</name>
    <name type="common">Marine diatom</name>
    <dbReference type="NCBI Taxonomy" id="159749"/>
    <lineage>
        <taxon>Eukaryota</taxon>
        <taxon>Sar</taxon>
        <taxon>Stramenopiles</taxon>
        <taxon>Ochrophyta</taxon>
        <taxon>Bacillariophyta</taxon>
        <taxon>Coscinodiscophyceae</taxon>
        <taxon>Thalassiosirophycidae</taxon>
        <taxon>Thalassiosirales</taxon>
        <taxon>Thalassiosiraceae</taxon>
        <taxon>Thalassiosira</taxon>
    </lineage>
</organism>
<dbReference type="OrthoDB" id="201574at2759"/>
<dbReference type="Gene3D" id="1.20.120.1810">
    <property type="match status" value="1"/>
</dbReference>
<dbReference type="PRINTS" id="PR00046">
    <property type="entry name" value="SIGMA70FCT"/>
</dbReference>
<dbReference type="GO" id="GO:0003700">
    <property type="term" value="F:DNA-binding transcription factor activity"/>
    <property type="evidence" value="ECO:0007669"/>
    <property type="project" value="InterPro"/>
</dbReference>
<proteinExistence type="inferred from homology"/>
<protein>
    <submittedName>
        <fullName evidence="3">Uncharacterized protein</fullName>
    </submittedName>
</protein>
<dbReference type="Gene3D" id="1.10.10.10">
    <property type="entry name" value="Winged helix-like DNA-binding domain superfamily/Winged helix DNA-binding domain"/>
    <property type="match status" value="1"/>
</dbReference>
<evidence type="ECO:0000256" key="2">
    <source>
        <dbReference type="SAM" id="MobiDB-lite"/>
    </source>
</evidence>
<evidence type="ECO:0000313" key="4">
    <source>
        <dbReference type="Proteomes" id="UP000266841"/>
    </source>
</evidence>
<dbReference type="InterPro" id="IPR000943">
    <property type="entry name" value="RNA_pol_sigma70"/>
</dbReference>
<dbReference type="SUPFAM" id="SSF88946">
    <property type="entry name" value="Sigma2 domain of RNA polymerase sigma factors"/>
    <property type="match status" value="1"/>
</dbReference>
<dbReference type="InterPro" id="IPR050239">
    <property type="entry name" value="Sigma-70_RNA_pol_init_factors"/>
</dbReference>
<gene>
    <name evidence="3" type="ORF">THAOC_27163</name>
</gene>
<dbReference type="PANTHER" id="PTHR30603">
    <property type="entry name" value="RNA POLYMERASE SIGMA FACTOR RPO"/>
    <property type="match status" value="1"/>
</dbReference>
<comment type="caution">
    <text evidence="3">The sequence shown here is derived from an EMBL/GenBank/DDBJ whole genome shotgun (WGS) entry which is preliminary data.</text>
</comment>
<sequence length="337" mass="37370">MKSRSLLRIGGGSGPKDSRGTALTRDDLVNEGTIGLCEAIDKYDLSFADGVIEKDTISPSPEKMVNRGARLGTYAAYWIRARITRAIQSREHAMRFPEHVLQASHRLVKTAKEFGVDWELVTELAEFDGDAGVYQTRLREKLRNVAGIKSDTLFREAVRVREISSSSTTQFESWMAPASTADEELINRISPESGPEHIRETLAKFLGPREVEVLSLRFGIGANEDEPTRESSPRMFRDYQAEAEEELFGPNGILSHYSEIPIDAPLAATQPQPGTKIRTSASISAKPALLPFKEIGKRMKFSGEYCRRTCSIALKKLTQAAEAGDLAETDFILGLEF</sequence>
<comment type="similarity">
    <text evidence="1">Belongs to the sigma-70 factor family.</text>
</comment>
<feature type="region of interest" description="Disordered" evidence="2">
    <location>
        <begin position="1"/>
        <end position="24"/>
    </location>
</feature>
<accession>K0S3C8</accession>
<dbReference type="InterPro" id="IPR013325">
    <property type="entry name" value="RNA_pol_sigma_r2"/>
</dbReference>
<dbReference type="EMBL" id="AGNL01037827">
    <property type="protein sequence ID" value="EJK53412.1"/>
    <property type="molecule type" value="Genomic_DNA"/>
</dbReference>
<dbReference type="eggNOG" id="ENOG502SSUK">
    <property type="taxonomic scope" value="Eukaryota"/>
</dbReference>